<feature type="binding site" evidence="3">
    <location>
        <begin position="6"/>
        <end position="11"/>
    </location>
    <ligand>
        <name>substrate</name>
    </ligand>
</feature>
<gene>
    <name evidence="6" type="ORF">PNW85_08270</name>
</gene>
<reference evidence="6" key="1">
    <citation type="submission" date="2023-01" db="EMBL/GenBank/DDBJ databases">
        <title>Human gut microbiome strain richness.</title>
        <authorList>
            <person name="Chen-Liaw A."/>
        </authorList>
    </citation>
    <scope>NUCLEOTIDE SEQUENCE</scope>
    <source>
        <strain evidence="6">RTP21484st1_H11_RTP21484_190118</strain>
    </source>
</reference>
<dbReference type="PANTHER" id="PTHR12935:SF0">
    <property type="entry name" value="GAMMA-GLUTAMYLCYCLOTRANSFERASE"/>
    <property type="match status" value="1"/>
</dbReference>
<keyword evidence="1" id="KW-0456">Lyase</keyword>
<dbReference type="EMBL" id="JAQMLA010000019">
    <property type="protein sequence ID" value="MDB8686669.1"/>
    <property type="molecule type" value="Genomic_DNA"/>
</dbReference>
<comment type="caution">
    <text evidence="6">The sequence shown here is derived from an EMBL/GenBank/DDBJ whole genome shotgun (WGS) entry which is preliminary data.</text>
</comment>
<protein>
    <submittedName>
        <fullName evidence="6">Gamma-glutamylcyclotransferase</fullName>
    </submittedName>
</protein>
<dbReference type="GO" id="GO:0003839">
    <property type="term" value="F:gamma-glutamylcyclotransferase activity"/>
    <property type="evidence" value="ECO:0007669"/>
    <property type="project" value="InterPro"/>
</dbReference>
<feature type="region of interest" description="Disordered" evidence="4">
    <location>
        <begin position="143"/>
        <end position="167"/>
    </location>
</feature>
<name>A0AAW6DCK7_MEDGN</name>
<sequence length="167" mass="19190">MKERLYFAYGSNMNLDQMEFRCPDAEVIGNVVVKDYRLVFRGNSRGNGVASILPEQGEQVSGVLWSITEKCEKSLDYYEGYPYLYGKQDILVQCEDGQELYAAVYIMNEPYQSQPSLPGKLYLEGILEGCRQNGLSENEIQKAVHTTRKEMKKQDQKKESHNREVGR</sequence>
<evidence type="ECO:0000256" key="2">
    <source>
        <dbReference type="PIRSR" id="PIRSR617939-1"/>
    </source>
</evidence>
<feature type="domain" description="Gamma-glutamylcyclotransferase AIG2-like" evidence="5">
    <location>
        <begin position="6"/>
        <end position="117"/>
    </location>
</feature>
<dbReference type="SUPFAM" id="SSF110857">
    <property type="entry name" value="Gamma-glutamyl cyclotransferase-like"/>
    <property type="match status" value="1"/>
</dbReference>
<evidence type="ECO:0000256" key="1">
    <source>
        <dbReference type="ARBA" id="ARBA00023239"/>
    </source>
</evidence>
<feature type="binding site" evidence="3">
    <location>
        <position position="122"/>
    </location>
    <ligand>
        <name>substrate</name>
    </ligand>
</feature>
<accession>A0AAW6DCK7</accession>
<evidence type="ECO:0000313" key="6">
    <source>
        <dbReference type="EMBL" id="MDB8686669.1"/>
    </source>
</evidence>
<dbReference type="PANTHER" id="PTHR12935">
    <property type="entry name" value="GAMMA-GLUTAMYLCYCLOTRANSFERASE"/>
    <property type="match status" value="1"/>
</dbReference>
<evidence type="ECO:0000256" key="3">
    <source>
        <dbReference type="PIRSR" id="PIRSR617939-2"/>
    </source>
</evidence>
<dbReference type="InterPro" id="IPR036568">
    <property type="entry name" value="GGCT-like_sf"/>
</dbReference>
<dbReference type="Proteomes" id="UP001212160">
    <property type="component" value="Unassembled WGS sequence"/>
</dbReference>
<dbReference type="AlphaFoldDB" id="A0AAW6DCK7"/>
<dbReference type="InterPro" id="IPR009288">
    <property type="entry name" value="AIG2-like_dom"/>
</dbReference>
<dbReference type="Pfam" id="PF06094">
    <property type="entry name" value="GGACT"/>
    <property type="match status" value="1"/>
</dbReference>
<evidence type="ECO:0000259" key="5">
    <source>
        <dbReference type="Pfam" id="PF06094"/>
    </source>
</evidence>
<organism evidence="6 7">
    <name type="scientific">Mediterraneibacter gnavus</name>
    <name type="common">Ruminococcus gnavus</name>
    <dbReference type="NCBI Taxonomy" id="33038"/>
    <lineage>
        <taxon>Bacteria</taxon>
        <taxon>Bacillati</taxon>
        <taxon>Bacillota</taxon>
        <taxon>Clostridia</taxon>
        <taxon>Lachnospirales</taxon>
        <taxon>Lachnospiraceae</taxon>
        <taxon>Mediterraneibacter</taxon>
    </lineage>
</organism>
<dbReference type="Gene3D" id="3.10.490.10">
    <property type="entry name" value="Gamma-glutamyl cyclotransferase-like"/>
    <property type="match status" value="1"/>
</dbReference>
<proteinExistence type="predicted"/>
<dbReference type="InterPro" id="IPR013024">
    <property type="entry name" value="GGCT-like"/>
</dbReference>
<dbReference type="CDD" id="cd06661">
    <property type="entry name" value="GGCT_like"/>
    <property type="match status" value="1"/>
</dbReference>
<evidence type="ECO:0000313" key="7">
    <source>
        <dbReference type="Proteomes" id="UP001212160"/>
    </source>
</evidence>
<dbReference type="InterPro" id="IPR017939">
    <property type="entry name" value="G-Glutamylcylcotransferase"/>
</dbReference>
<dbReference type="RefSeq" id="WP_272107766.1">
    <property type="nucleotide sequence ID" value="NZ_JAQMLA010000019.1"/>
</dbReference>
<evidence type="ECO:0000256" key="4">
    <source>
        <dbReference type="SAM" id="MobiDB-lite"/>
    </source>
</evidence>
<feature type="active site" description="Proton acceptor" evidence="2">
    <location>
        <position position="79"/>
    </location>
</feature>